<protein>
    <submittedName>
        <fullName evidence="2">Uncharacterized protein</fullName>
    </submittedName>
</protein>
<evidence type="ECO:0000313" key="2">
    <source>
        <dbReference type="EMBL" id="VVT57066.1"/>
    </source>
</evidence>
<gene>
    <name evidence="2" type="ORF">SAPINGB_P005517</name>
</gene>
<sequence length="350" mass="38726">MDGRYPDLSQMYTASPSNSRSPTKSPLLSSTQKKPFDFDFQPKSLPVTFPHHNRTPTSETSPTRGLYGTLSPTASPSRRVQLRPPRRGPLSPLSGSGGPKRLDTVTGIVTQLPSQDPPLSRHTPSPRRVSPQHTTTSPHKPSPLRSPVRSAAVSTLENQAKGILATLDTVRASPTRSISDSYVVPSHGVTLTPSRLGKKRSFSNSYSSPTPHTLSATASTPRRDTTSFSMTRAHTHDVRMDKKRRKVTFEDEMITNGHKPLDENSLAALIRETRNSMPPLSKSSSPNTRRDLPEIATETQAVIVIQQQLKEMEKLLMGKLTSLESELHNQSLRISQLENENLKLRLLLKR</sequence>
<accession>A0A5E8C784</accession>
<proteinExistence type="predicted"/>
<dbReference type="AlphaFoldDB" id="A0A5E8C784"/>
<feature type="compositionally biased region" description="Polar residues" evidence="1">
    <location>
        <begin position="10"/>
        <end position="33"/>
    </location>
</feature>
<feature type="region of interest" description="Disordered" evidence="1">
    <location>
        <begin position="186"/>
        <end position="228"/>
    </location>
</feature>
<keyword evidence="3" id="KW-1185">Reference proteome</keyword>
<reference evidence="2 3" key="1">
    <citation type="submission" date="2019-09" db="EMBL/GenBank/DDBJ databases">
        <authorList>
            <person name="Brejova B."/>
        </authorList>
    </citation>
    <scope>NUCLEOTIDE SEQUENCE [LARGE SCALE GENOMIC DNA]</scope>
</reference>
<dbReference type="RefSeq" id="XP_031856122.1">
    <property type="nucleotide sequence ID" value="XM_032000231.1"/>
</dbReference>
<dbReference type="GeneID" id="43584331"/>
<organism evidence="2 3">
    <name type="scientific">Magnusiomyces paraingens</name>
    <dbReference type="NCBI Taxonomy" id="2606893"/>
    <lineage>
        <taxon>Eukaryota</taxon>
        <taxon>Fungi</taxon>
        <taxon>Dikarya</taxon>
        <taxon>Ascomycota</taxon>
        <taxon>Saccharomycotina</taxon>
        <taxon>Dipodascomycetes</taxon>
        <taxon>Dipodascales</taxon>
        <taxon>Dipodascaceae</taxon>
        <taxon>Magnusiomyces</taxon>
    </lineage>
</organism>
<name>A0A5E8C784_9ASCO</name>
<dbReference type="EMBL" id="CABVLU010000004">
    <property type="protein sequence ID" value="VVT57066.1"/>
    <property type="molecule type" value="Genomic_DNA"/>
</dbReference>
<feature type="region of interest" description="Disordered" evidence="1">
    <location>
        <begin position="1"/>
        <end position="153"/>
    </location>
</feature>
<feature type="compositionally biased region" description="Polar residues" evidence="1">
    <location>
        <begin position="202"/>
        <end position="228"/>
    </location>
</feature>
<evidence type="ECO:0000313" key="3">
    <source>
        <dbReference type="Proteomes" id="UP000398389"/>
    </source>
</evidence>
<evidence type="ECO:0000256" key="1">
    <source>
        <dbReference type="SAM" id="MobiDB-lite"/>
    </source>
</evidence>
<dbReference type="Proteomes" id="UP000398389">
    <property type="component" value="Unassembled WGS sequence"/>
</dbReference>